<evidence type="ECO:0000256" key="7">
    <source>
        <dbReference type="ARBA" id="ARBA00022723"/>
    </source>
</evidence>
<evidence type="ECO:0000256" key="6">
    <source>
        <dbReference type="ARBA" id="ARBA00022722"/>
    </source>
</evidence>
<dbReference type="RefSeq" id="WP_088920354.1">
    <property type="nucleotide sequence ID" value="NZ_CP018632.1"/>
</dbReference>
<dbReference type="EC" id="3.1.4.1" evidence="5"/>
<proteinExistence type="inferred from homology"/>
<keyword evidence="7" id="KW-0479">Metal-binding</keyword>
<evidence type="ECO:0000256" key="3">
    <source>
        <dbReference type="ARBA" id="ARBA00001946"/>
    </source>
</evidence>
<dbReference type="GO" id="GO:0036297">
    <property type="term" value="P:interstrand cross-link repair"/>
    <property type="evidence" value="ECO:0007669"/>
    <property type="project" value="InterPro"/>
</dbReference>
<dbReference type="InterPro" id="IPR033315">
    <property type="entry name" value="Fan1-like"/>
</dbReference>
<evidence type="ECO:0000259" key="11">
    <source>
        <dbReference type="SMART" id="SM00990"/>
    </source>
</evidence>
<keyword evidence="13" id="KW-1185">Reference proteome</keyword>
<keyword evidence="9" id="KW-0460">Magnesium</keyword>
<dbReference type="PANTHER" id="PTHR15749">
    <property type="entry name" value="FANCONI-ASSOCIATED NUCLEASE 1"/>
    <property type="match status" value="1"/>
</dbReference>
<dbReference type="AlphaFoldDB" id="A0A2Z2NVD5"/>
<dbReference type="Proteomes" id="UP000250079">
    <property type="component" value="Chromosome"/>
</dbReference>
<dbReference type="Pfam" id="PF21315">
    <property type="entry name" value="FAN1_HTH"/>
    <property type="match status" value="1"/>
</dbReference>
<evidence type="ECO:0000256" key="5">
    <source>
        <dbReference type="ARBA" id="ARBA00012029"/>
    </source>
</evidence>
<comment type="cofactor">
    <cofactor evidence="3">
        <name>Mg(2+)</name>
        <dbReference type="ChEBI" id="CHEBI:18420"/>
    </cofactor>
</comment>
<dbReference type="GO" id="GO:0004528">
    <property type="term" value="F:phosphodiesterase I activity"/>
    <property type="evidence" value="ECO:0007669"/>
    <property type="project" value="UniProtKB-EC"/>
</dbReference>
<dbReference type="OrthoDB" id="9803913at2"/>
<keyword evidence="10" id="KW-0464">Manganese</keyword>
<comment type="catalytic activity">
    <reaction evidence="1">
        <text>Hydrolytically removes 5'-nucleotides successively from the 3'-hydroxy termini of 3'-hydroxy-terminated oligonucleotides.</text>
        <dbReference type="EC" id="3.1.4.1"/>
    </reaction>
</comment>
<organism evidence="12 13">
    <name type="scientific">Granulosicoccus antarcticus IMCC3135</name>
    <dbReference type="NCBI Taxonomy" id="1192854"/>
    <lineage>
        <taxon>Bacteria</taxon>
        <taxon>Pseudomonadati</taxon>
        <taxon>Pseudomonadota</taxon>
        <taxon>Gammaproteobacteria</taxon>
        <taxon>Chromatiales</taxon>
        <taxon>Granulosicoccaceae</taxon>
        <taxon>Granulosicoccus</taxon>
    </lineage>
</organism>
<dbReference type="InterPro" id="IPR049125">
    <property type="entry name" value="FAN1-like_WH"/>
</dbReference>
<dbReference type="InterPro" id="IPR014883">
    <property type="entry name" value="VRR_NUC"/>
</dbReference>
<evidence type="ECO:0000256" key="10">
    <source>
        <dbReference type="ARBA" id="ARBA00023211"/>
    </source>
</evidence>
<dbReference type="GO" id="GO:0046872">
    <property type="term" value="F:metal ion binding"/>
    <property type="evidence" value="ECO:0007669"/>
    <property type="project" value="UniProtKB-KW"/>
</dbReference>
<name>A0A2Z2NVD5_9GAMM</name>
<evidence type="ECO:0000256" key="2">
    <source>
        <dbReference type="ARBA" id="ARBA00001936"/>
    </source>
</evidence>
<dbReference type="SMART" id="SM00990">
    <property type="entry name" value="VRR_NUC"/>
    <property type="match status" value="1"/>
</dbReference>
<sequence length="557" mass="63830">MQTGRPEALAENYYLANFHRLADFVVDTYRDILTPAERQWYDSLQASTESAQQLYIRLLSRKGSVFRLSRISYPEIESLDSAASELATRGLAETLPPDNLQILLSAFTKPELSALLIPGGKWPRSRVELIDELLAANAGEQARFSTILQQADEWITLYGHQHWSVFRLGYFGNLYQDSTEFVLQELGTVIYENYALDAPARPFATRSQLNAHLRYFECEALLDTISLKEVRPLLALVAQLPVMIAGDDHLLRRVDRLRNRIARQLERLGCQDDALELYAVSVHPPARERRVRLHLGRGELDHAGRLLSLMREAPFNDAEDQVADRLQQQYRKAAGLPAIKQVRFKPQTTALTLSESSDRVEYAARAFYGRLGDCYYTENALVNAVLGLFIWDIIYFPIAGAFFNPFQSAPADFYQPSFSARRANLLMTRFEELESESRFTDRVFEAYERHQGKSNPLVRWDQISLALLSHSLERIPVSHWRAMFQRILSDTRDNTSGFPDLILFREEAGYEFIEVKGPGDVLQKNQLRWMQYFDSHGIPCRVVNIRWAQDVIGKAGQ</sequence>
<evidence type="ECO:0000256" key="9">
    <source>
        <dbReference type="ARBA" id="ARBA00022842"/>
    </source>
</evidence>
<dbReference type="GO" id="GO:0003676">
    <property type="term" value="F:nucleic acid binding"/>
    <property type="evidence" value="ECO:0007669"/>
    <property type="project" value="InterPro"/>
</dbReference>
<comment type="similarity">
    <text evidence="4">Belongs to the FAN1 family.</text>
</comment>
<dbReference type="PANTHER" id="PTHR15749:SF4">
    <property type="entry name" value="FANCONI-ASSOCIATED NUCLEASE 1"/>
    <property type="match status" value="1"/>
</dbReference>
<keyword evidence="6" id="KW-0540">Nuclease</keyword>
<dbReference type="Gene3D" id="3.40.1350.10">
    <property type="match status" value="1"/>
</dbReference>
<reference evidence="12 13" key="1">
    <citation type="submission" date="2016-12" db="EMBL/GenBank/DDBJ databases">
        <authorList>
            <person name="Song W.-J."/>
            <person name="Kurnit D.M."/>
        </authorList>
    </citation>
    <scope>NUCLEOTIDE SEQUENCE [LARGE SCALE GENOMIC DNA]</scope>
    <source>
        <strain evidence="12 13">IMCC3135</strain>
    </source>
</reference>
<dbReference type="KEGG" id="gai:IMCC3135_26905"/>
<protein>
    <recommendedName>
        <fullName evidence="5">phosphodiesterase I</fullName>
        <ecNumber evidence="5">3.1.4.1</ecNumber>
    </recommendedName>
</protein>
<evidence type="ECO:0000313" key="12">
    <source>
        <dbReference type="EMBL" id="ASJ75436.1"/>
    </source>
</evidence>
<evidence type="ECO:0000256" key="4">
    <source>
        <dbReference type="ARBA" id="ARBA00005533"/>
    </source>
</evidence>
<feature type="domain" description="VRR-NUC" evidence="11">
    <location>
        <begin position="433"/>
        <end position="547"/>
    </location>
</feature>
<evidence type="ECO:0000313" key="13">
    <source>
        <dbReference type="Proteomes" id="UP000250079"/>
    </source>
</evidence>
<keyword evidence="8" id="KW-0378">Hydrolase</keyword>
<evidence type="ECO:0000256" key="1">
    <source>
        <dbReference type="ARBA" id="ARBA00000983"/>
    </source>
</evidence>
<dbReference type="Pfam" id="PF08774">
    <property type="entry name" value="VRR_NUC"/>
    <property type="match status" value="1"/>
</dbReference>
<dbReference type="EMBL" id="CP018632">
    <property type="protein sequence ID" value="ASJ75436.1"/>
    <property type="molecule type" value="Genomic_DNA"/>
</dbReference>
<comment type="cofactor">
    <cofactor evidence="2">
        <name>Mn(2+)</name>
        <dbReference type="ChEBI" id="CHEBI:29035"/>
    </cofactor>
</comment>
<evidence type="ECO:0000256" key="8">
    <source>
        <dbReference type="ARBA" id="ARBA00022801"/>
    </source>
</evidence>
<dbReference type="InterPro" id="IPR011856">
    <property type="entry name" value="tRNA_endonuc-like_dom_sf"/>
</dbReference>
<gene>
    <name evidence="12" type="ORF">IMCC3135_26905</name>
</gene>
<accession>A0A2Z2NVD5</accession>